<dbReference type="AlphaFoldDB" id="A0A8T0EYJ0"/>
<keyword evidence="14" id="KW-1133">Transmembrane helix</keyword>
<gene>
    <name evidence="16" type="ORF">HNY73_012927</name>
</gene>
<dbReference type="PANTHER" id="PTHR19359">
    <property type="entry name" value="CYTOCHROME B5"/>
    <property type="match status" value="1"/>
</dbReference>
<feature type="transmembrane region" description="Helical" evidence="14">
    <location>
        <begin position="102"/>
        <end position="121"/>
    </location>
</feature>
<comment type="subcellular location">
    <subcellularLocation>
        <location evidence="1">Endoplasmic reticulum membrane</location>
        <topology evidence="1">Single-pass membrane protein</topology>
        <orientation evidence="1">Cytoplasmic side</orientation>
    </subcellularLocation>
    <subcellularLocation>
        <location evidence="11">Microsome membrane</location>
        <topology evidence="11">Single-pass membrane protein</topology>
        <orientation evidence="11">Cytoplasmic side</orientation>
    </subcellularLocation>
</comment>
<keyword evidence="9 14" id="KW-0408">Iron</keyword>
<name>A0A8T0EYJ0_ARGBR</name>
<evidence type="ECO:0000259" key="15">
    <source>
        <dbReference type="PROSITE" id="PS50255"/>
    </source>
</evidence>
<evidence type="ECO:0000256" key="13">
    <source>
        <dbReference type="ARBA" id="ARBA00039806"/>
    </source>
</evidence>
<evidence type="ECO:0000256" key="3">
    <source>
        <dbReference type="ARBA" id="ARBA00022617"/>
    </source>
</evidence>
<evidence type="ECO:0000256" key="8">
    <source>
        <dbReference type="ARBA" id="ARBA00022982"/>
    </source>
</evidence>
<dbReference type="Pfam" id="PF00173">
    <property type="entry name" value="Cyt-b5"/>
    <property type="match status" value="1"/>
</dbReference>
<evidence type="ECO:0000256" key="6">
    <source>
        <dbReference type="ARBA" id="ARBA00022824"/>
    </source>
</evidence>
<dbReference type="Gene3D" id="3.10.120.10">
    <property type="entry name" value="Cytochrome b5-like heme/steroid binding domain"/>
    <property type="match status" value="1"/>
</dbReference>
<evidence type="ECO:0000256" key="9">
    <source>
        <dbReference type="ARBA" id="ARBA00023004"/>
    </source>
</evidence>
<dbReference type="GO" id="GO:0046872">
    <property type="term" value="F:metal ion binding"/>
    <property type="evidence" value="ECO:0007669"/>
    <property type="project" value="UniProtKB-UniRule"/>
</dbReference>
<evidence type="ECO:0000256" key="10">
    <source>
        <dbReference type="ARBA" id="ARBA00023136"/>
    </source>
</evidence>
<dbReference type="GO" id="GO:0020037">
    <property type="term" value="F:heme binding"/>
    <property type="evidence" value="ECO:0007669"/>
    <property type="project" value="UniProtKB-UniRule"/>
</dbReference>
<evidence type="ECO:0000313" key="17">
    <source>
        <dbReference type="Proteomes" id="UP000807504"/>
    </source>
</evidence>
<keyword evidence="4 14" id="KW-0812">Transmembrane</keyword>
<keyword evidence="17" id="KW-1185">Reference proteome</keyword>
<keyword evidence="7" id="KW-0492">Microsome</keyword>
<comment type="similarity">
    <text evidence="12 14">Belongs to the cytochrome b5 family.</text>
</comment>
<dbReference type="SUPFAM" id="SSF55856">
    <property type="entry name" value="Cytochrome b5-like heme/steroid binding domain"/>
    <property type="match status" value="1"/>
</dbReference>
<feature type="domain" description="Cytochrome b5 heme-binding" evidence="15">
    <location>
        <begin position="6"/>
        <end position="83"/>
    </location>
</feature>
<evidence type="ECO:0000256" key="5">
    <source>
        <dbReference type="ARBA" id="ARBA00022723"/>
    </source>
</evidence>
<evidence type="ECO:0000256" key="7">
    <source>
        <dbReference type="ARBA" id="ARBA00022848"/>
    </source>
</evidence>
<keyword evidence="5 14" id="KW-0479">Metal-binding</keyword>
<reference evidence="16" key="2">
    <citation type="submission" date="2020-06" db="EMBL/GenBank/DDBJ databases">
        <authorList>
            <person name="Sheffer M."/>
        </authorList>
    </citation>
    <scope>NUCLEOTIDE SEQUENCE</scope>
</reference>
<evidence type="ECO:0000313" key="16">
    <source>
        <dbReference type="EMBL" id="KAF8782667.1"/>
    </source>
</evidence>
<sequence length="125" mass="14037">MPEENVKTYTYEEIAEHSTSESAWIVIENGVYDVTKFLEEHPGGPDILLDWAGQEDATDAFEDAGHSLDAREQMKAYKIGEIAEEEKTVKPKAYDNIIRSRLGVLIPVSVVLAGLLVYTVIRLRK</sequence>
<dbReference type="EMBL" id="JABXBU010001863">
    <property type="protein sequence ID" value="KAF8782667.1"/>
    <property type="molecule type" value="Genomic_DNA"/>
</dbReference>
<dbReference type="PROSITE" id="PS00191">
    <property type="entry name" value="CYTOCHROME_B5_1"/>
    <property type="match status" value="1"/>
</dbReference>
<dbReference type="Proteomes" id="UP000807504">
    <property type="component" value="Unassembled WGS sequence"/>
</dbReference>
<dbReference type="InterPro" id="IPR050668">
    <property type="entry name" value="Cytochrome_b5"/>
</dbReference>
<dbReference type="InterPro" id="IPR036400">
    <property type="entry name" value="Cyt_B5-like_heme/steroid_sf"/>
</dbReference>
<accession>A0A8T0EYJ0</accession>
<reference evidence="16" key="1">
    <citation type="journal article" date="2020" name="bioRxiv">
        <title>Chromosome-level reference genome of the European wasp spider Argiope bruennichi: a resource for studies on range expansion and evolutionary adaptation.</title>
        <authorList>
            <person name="Sheffer M.M."/>
            <person name="Hoppe A."/>
            <person name="Krehenwinkel H."/>
            <person name="Uhl G."/>
            <person name="Kuss A.W."/>
            <person name="Jensen L."/>
            <person name="Jensen C."/>
            <person name="Gillespie R.G."/>
            <person name="Hoff K.J."/>
            <person name="Prost S."/>
        </authorList>
    </citation>
    <scope>NUCLEOTIDE SEQUENCE</scope>
</reference>
<dbReference type="InterPro" id="IPR018506">
    <property type="entry name" value="Cyt_B5_heme-BS"/>
</dbReference>
<dbReference type="PANTHER" id="PTHR19359:SF150">
    <property type="entry name" value="CYTOCHROME B5"/>
    <property type="match status" value="1"/>
</dbReference>
<evidence type="ECO:0000256" key="4">
    <source>
        <dbReference type="ARBA" id="ARBA00022692"/>
    </source>
</evidence>
<keyword evidence="10 14" id="KW-0472">Membrane</keyword>
<evidence type="ECO:0000256" key="14">
    <source>
        <dbReference type="RuleBase" id="RU362121"/>
    </source>
</evidence>
<keyword evidence="8" id="KW-0249">Electron transport</keyword>
<proteinExistence type="inferred from homology"/>
<dbReference type="InterPro" id="IPR001199">
    <property type="entry name" value="Cyt_B5-like_heme/steroid-bd"/>
</dbReference>
<organism evidence="16 17">
    <name type="scientific">Argiope bruennichi</name>
    <name type="common">Wasp spider</name>
    <name type="synonym">Aranea bruennichi</name>
    <dbReference type="NCBI Taxonomy" id="94029"/>
    <lineage>
        <taxon>Eukaryota</taxon>
        <taxon>Metazoa</taxon>
        <taxon>Ecdysozoa</taxon>
        <taxon>Arthropoda</taxon>
        <taxon>Chelicerata</taxon>
        <taxon>Arachnida</taxon>
        <taxon>Araneae</taxon>
        <taxon>Araneomorphae</taxon>
        <taxon>Entelegynae</taxon>
        <taxon>Araneoidea</taxon>
        <taxon>Araneidae</taxon>
        <taxon>Argiope</taxon>
    </lineage>
</organism>
<protein>
    <recommendedName>
        <fullName evidence="13">Cytochrome b5</fullName>
    </recommendedName>
</protein>
<dbReference type="GO" id="GO:0005789">
    <property type="term" value="C:endoplasmic reticulum membrane"/>
    <property type="evidence" value="ECO:0007669"/>
    <property type="project" value="UniProtKB-SubCell"/>
</dbReference>
<evidence type="ECO:0000256" key="2">
    <source>
        <dbReference type="ARBA" id="ARBA00022448"/>
    </source>
</evidence>
<dbReference type="PRINTS" id="PR00363">
    <property type="entry name" value="CYTOCHROMEB5"/>
</dbReference>
<keyword evidence="6" id="KW-0256">Endoplasmic reticulum</keyword>
<evidence type="ECO:0000256" key="12">
    <source>
        <dbReference type="ARBA" id="ARBA00038168"/>
    </source>
</evidence>
<comment type="caution">
    <text evidence="16">The sequence shown here is derived from an EMBL/GenBank/DDBJ whole genome shotgun (WGS) entry which is preliminary data.</text>
</comment>
<keyword evidence="2" id="KW-0813">Transport</keyword>
<dbReference type="PROSITE" id="PS50255">
    <property type="entry name" value="CYTOCHROME_B5_2"/>
    <property type="match status" value="1"/>
</dbReference>
<dbReference type="SMART" id="SM01117">
    <property type="entry name" value="Cyt-b5"/>
    <property type="match status" value="1"/>
</dbReference>
<evidence type="ECO:0000256" key="1">
    <source>
        <dbReference type="ARBA" id="ARBA00004131"/>
    </source>
</evidence>
<dbReference type="FunFam" id="3.10.120.10:FF:000002">
    <property type="entry name" value="Cytochrome b5 type B"/>
    <property type="match status" value="1"/>
</dbReference>
<keyword evidence="3 14" id="KW-0349">Heme</keyword>
<evidence type="ECO:0000256" key="11">
    <source>
        <dbReference type="ARBA" id="ARBA00037877"/>
    </source>
</evidence>